<reference evidence="1 2" key="1">
    <citation type="journal article" date="2018" name="Front. Plant Sci.">
        <title>Red Clover (Trifolium pratense) and Zigzag Clover (T. medium) - A Picture of Genomic Similarities and Differences.</title>
        <authorList>
            <person name="Dluhosova J."/>
            <person name="Istvanek J."/>
            <person name="Nedelnik J."/>
            <person name="Repkova J."/>
        </authorList>
    </citation>
    <scope>NUCLEOTIDE SEQUENCE [LARGE SCALE GENOMIC DNA]</scope>
    <source>
        <strain evidence="2">cv. 10/8</strain>
        <tissue evidence="1">Leaf</tissue>
    </source>
</reference>
<sequence length="31" mass="3498">MGTKSWANVRALRTVLVVFETMSGLKVNFNK</sequence>
<feature type="non-terminal residue" evidence="1">
    <location>
        <position position="31"/>
    </location>
</feature>
<evidence type="ECO:0000313" key="2">
    <source>
        <dbReference type="Proteomes" id="UP000265520"/>
    </source>
</evidence>
<name>A0A392V1J8_9FABA</name>
<accession>A0A392V1J8</accession>
<proteinExistence type="predicted"/>
<dbReference type="EMBL" id="LXQA010992336">
    <property type="protein sequence ID" value="MCI80290.1"/>
    <property type="molecule type" value="Genomic_DNA"/>
</dbReference>
<keyword evidence="1" id="KW-0548">Nucleotidyltransferase</keyword>
<keyword evidence="1" id="KW-0808">Transferase</keyword>
<organism evidence="1 2">
    <name type="scientific">Trifolium medium</name>
    <dbReference type="NCBI Taxonomy" id="97028"/>
    <lineage>
        <taxon>Eukaryota</taxon>
        <taxon>Viridiplantae</taxon>
        <taxon>Streptophyta</taxon>
        <taxon>Embryophyta</taxon>
        <taxon>Tracheophyta</taxon>
        <taxon>Spermatophyta</taxon>
        <taxon>Magnoliopsida</taxon>
        <taxon>eudicotyledons</taxon>
        <taxon>Gunneridae</taxon>
        <taxon>Pentapetalae</taxon>
        <taxon>rosids</taxon>
        <taxon>fabids</taxon>
        <taxon>Fabales</taxon>
        <taxon>Fabaceae</taxon>
        <taxon>Papilionoideae</taxon>
        <taxon>50 kb inversion clade</taxon>
        <taxon>NPAAA clade</taxon>
        <taxon>Hologalegina</taxon>
        <taxon>IRL clade</taxon>
        <taxon>Trifolieae</taxon>
        <taxon>Trifolium</taxon>
    </lineage>
</organism>
<keyword evidence="1" id="KW-0695">RNA-directed DNA polymerase</keyword>
<comment type="caution">
    <text evidence="1">The sequence shown here is derived from an EMBL/GenBank/DDBJ whole genome shotgun (WGS) entry which is preliminary data.</text>
</comment>
<dbReference type="GO" id="GO:0003964">
    <property type="term" value="F:RNA-directed DNA polymerase activity"/>
    <property type="evidence" value="ECO:0007669"/>
    <property type="project" value="UniProtKB-KW"/>
</dbReference>
<evidence type="ECO:0000313" key="1">
    <source>
        <dbReference type="EMBL" id="MCI80290.1"/>
    </source>
</evidence>
<dbReference type="Proteomes" id="UP000265520">
    <property type="component" value="Unassembled WGS sequence"/>
</dbReference>
<dbReference type="AlphaFoldDB" id="A0A392V1J8"/>
<keyword evidence="2" id="KW-1185">Reference proteome</keyword>
<protein>
    <submittedName>
        <fullName evidence="1">RNA-directed DNA polymerase (Reverse transcriptase)</fullName>
    </submittedName>
</protein>